<dbReference type="EMBL" id="ML994697">
    <property type="protein sequence ID" value="KAF2176961.1"/>
    <property type="molecule type" value="Genomic_DNA"/>
</dbReference>
<evidence type="ECO:0000256" key="1">
    <source>
        <dbReference type="ARBA" id="ARBA00022737"/>
    </source>
</evidence>
<dbReference type="InterPro" id="IPR056884">
    <property type="entry name" value="NPHP3-like_N"/>
</dbReference>
<keyword evidence="4" id="KW-1185">Reference proteome</keyword>
<dbReference type="Proteomes" id="UP000800200">
    <property type="component" value="Unassembled WGS sequence"/>
</dbReference>
<accession>A0A6A6DBW5</accession>
<proteinExistence type="predicted"/>
<feature type="domain" description="Nephrocystin 3-like N-terminal" evidence="2">
    <location>
        <begin position="2"/>
        <end position="101"/>
    </location>
</feature>
<gene>
    <name evidence="3" type="ORF">K469DRAFT_605207</name>
</gene>
<keyword evidence="1" id="KW-0677">Repeat</keyword>
<sequence>KFVTSIAVQLATSISALRQYVNDAVTERSDIASRSLRDQWHELVFGPLSKLDGIGRRTLYVVVVDALNECDEENDIQVILHLLVEVRSLERVRLRVFLTSRPEMELS</sequence>
<evidence type="ECO:0000313" key="3">
    <source>
        <dbReference type="EMBL" id="KAF2176961.1"/>
    </source>
</evidence>
<dbReference type="Pfam" id="PF24883">
    <property type="entry name" value="NPHP3_N"/>
    <property type="match status" value="1"/>
</dbReference>
<name>A0A6A6DBW5_9PEZI</name>
<evidence type="ECO:0000259" key="2">
    <source>
        <dbReference type="Pfam" id="PF24883"/>
    </source>
</evidence>
<feature type="non-terminal residue" evidence="3">
    <location>
        <position position="1"/>
    </location>
</feature>
<reference evidence="3" key="1">
    <citation type="journal article" date="2020" name="Stud. Mycol.">
        <title>101 Dothideomycetes genomes: a test case for predicting lifestyles and emergence of pathogens.</title>
        <authorList>
            <person name="Haridas S."/>
            <person name="Albert R."/>
            <person name="Binder M."/>
            <person name="Bloem J."/>
            <person name="Labutti K."/>
            <person name="Salamov A."/>
            <person name="Andreopoulos B."/>
            <person name="Baker S."/>
            <person name="Barry K."/>
            <person name="Bills G."/>
            <person name="Bluhm B."/>
            <person name="Cannon C."/>
            <person name="Castanera R."/>
            <person name="Culley D."/>
            <person name="Daum C."/>
            <person name="Ezra D."/>
            <person name="Gonzalez J."/>
            <person name="Henrissat B."/>
            <person name="Kuo A."/>
            <person name="Liang C."/>
            <person name="Lipzen A."/>
            <person name="Lutzoni F."/>
            <person name="Magnuson J."/>
            <person name="Mondo S."/>
            <person name="Nolan M."/>
            <person name="Ohm R."/>
            <person name="Pangilinan J."/>
            <person name="Park H.-J."/>
            <person name="Ramirez L."/>
            <person name="Alfaro M."/>
            <person name="Sun H."/>
            <person name="Tritt A."/>
            <person name="Yoshinaga Y."/>
            <person name="Zwiers L.-H."/>
            <person name="Turgeon B."/>
            <person name="Goodwin S."/>
            <person name="Spatafora J."/>
            <person name="Crous P."/>
            <person name="Grigoriev I."/>
        </authorList>
    </citation>
    <scope>NUCLEOTIDE SEQUENCE</scope>
    <source>
        <strain evidence="3">CBS 207.26</strain>
    </source>
</reference>
<evidence type="ECO:0000313" key="4">
    <source>
        <dbReference type="Proteomes" id="UP000800200"/>
    </source>
</evidence>
<dbReference type="OrthoDB" id="674604at2759"/>
<organism evidence="3 4">
    <name type="scientific">Zopfia rhizophila CBS 207.26</name>
    <dbReference type="NCBI Taxonomy" id="1314779"/>
    <lineage>
        <taxon>Eukaryota</taxon>
        <taxon>Fungi</taxon>
        <taxon>Dikarya</taxon>
        <taxon>Ascomycota</taxon>
        <taxon>Pezizomycotina</taxon>
        <taxon>Dothideomycetes</taxon>
        <taxon>Dothideomycetes incertae sedis</taxon>
        <taxon>Zopfiaceae</taxon>
        <taxon>Zopfia</taxon>
    </lineage>
</organism>
<protein>
    <recommendedName>
        <fullName evidence="2">Nephrocystin 3-like N-terminal domain-containing protein</fullName>
    </recommendedName>
</protein>
<dbReference type="AlphaFoldDB" id="A0A6A6DBW5"/>